<evidence type="ECO:0000313" key="3">
    <source>
        <dbReference type="Proteomes" id="UP000181899"/>
    </source>
</evidence>
<keyword evidence="3" id="KW-1185">Reference proteome</keyword>
<dbReference type="STRING" id="398199.SAMN05421804_101615"/>
<feature type="transmembrane region" description="Helical" evidence="1">
    <location>
        <begin position="338"/>
        <end position="359"/>
    </location>
</feature>
<organism evidence="2 3">
    <name type="scientific">Proteiniclasticum ruminis</name>
    <dbReference type="NCBI Taxonomy" id="398199"/>
    <lineage>
        <taxon>Bacteria</taxon>
        <taxon>Bacillati</taxon>
        <taxon>Bacillota</taxon>
        <taxon>Clostridia</taxon>
        <taxon>Eubacteriales</taxon>
        <taxon>Clostridiaceae</taxon>
        <taxon>Proteiniclasticum</taxon>
    </lineage>
</organism>
<feature type="transmembrane region" description="Helical" evidence="1">
    <location>
        <begin position="371"/>
        <end position="396"/>
    </location>
</feature>
<dbReference type="InterPro" id="IPR011435">
    <property type="entry name" value="UmpAB"/>
</dbReference>
<dbReference type="EMBL" id="FOVK01000018">
    <property type="protein sequence ID" value="SFO12274.1"/>
    <property type="molecule type" value="Genomic_DNA"/>
</dbReference>
<feature type="transmembrane region" description="Helical" evidence="1">
    <location>
        <begin position="300"/>
        <end position="318"/>
    </location>
</feature>
<feature type="transmembrane region" description="Helical" evidence="1">
    <location>
        <begin position="39"/>
        <end position="61"/>
    </location>
</feature>
<feature type="transmembrane region" description="Helical" evidence="1">
    <location>
        <begin position="82"/>
        <end position="106"/>
    </location>
</feature>
<dbReference type="AlphaFoldDB" id="A0A1I5EL85"/>
<accession>A0A1I5EL85</accession>
<dbReference type="Proteomes" id="UP000181899">
    <property type="component" value="Unassembled WGS sequence"/>
</dbReference>
<dbReference type="Pfam" id="PF07556">
    <property type="entry name" value="DUF1538"/>
    <property type="match status" value="2"/>
</dbReference>
<keyword evidence="1" id="KW-1133">Transmembrane helix</keyword>
<gene>
    <name evidence="2" type="ORF">SAMN04488695_1183</name>
</gene>
<feature type="transmembrane region" description="Helical" evidence="1">
    <location>
        <begin position="427"/>
        <end position="452"/>
    </location>
</feature>
<name>A0A1I5EL85_9CLOT</name>
<feature type="transmembrane region" description="Helical" evidence="1">
    <location>
        <begin position="252"/>
        <end position="280"/>
    </location>
</feature>
<sequence>MTVLYVIRSKFMEVLTSVLPITVMVLLLHFTLTPMEGPMIWRFLLGAVLIMVGLTLFLIGVDIGVTPLGDYTGTALAKSNKLWIVLMAGAVLGFFISIAEPGLLVLANQVDFVTSGQISANSILIIVSIGLAVMLALGFLRIFYNIPLYKVLMVLYILIFGLAIFTSKEFLAISFDASGATTGILAVPFILSLSVGISKLKKDSKASEKDSFGLVAIASTGAIIGVMILDLVKRTSSFSAELETATGFSYSVLGAFVSLVPDMVFESVIALSPLLVILLLLQKVVFKLQKRELRKMVNGFIYAFLGLVIFLIGVNGGFMDVGTTIGTKLALMENKGYIVVIGFILGVVTILAEPAVYVLTHQIEEVTSGYVKRIAVLVPLSLGVGAAVALSVVRILVPGIQLMHYLVPGYIISLGLMFIVPKLFVGIAFDAGGVATGPMTATFILAFVQGAANAFEGADLLVDGFGMIAMVAMAPIITLQLLGLVFQSKAKKKGAVKKNEVHK</sequence>
<feature type="transmembrane region" description="Helical" evidence="1">
    <location>
        <begin position="118"/>
        <end position="140"/>
    </location>
</feature>
<reference evidence="2 3" key="1">
    <citation type="submission" date="2016-10" db="EMBL/GenBank/DDBJ databases">
        <authorList>
            <person name="de Groot N.N."/>
        </authorList>
    </citation>
    <scope>NUCLEOTIDE SEQUENCE [LARGE SCALE GENOMIC DNA]</scope>
    <source>
        <strain evidence="2 3">ML2</strain>
    </source>
</reference>
<feature type="transmembrane region" description="Helical" evidence="1">
    <location>
        <begin position="402"/>
        <end position="420"/>
    </location>
</feature>
<keyword evidence="1" id="KW-0472">Membrane</keyword>
<feature type="transmembrane region" description="Helical" evidence="1">
    <location>
        <begin position="12"/>
        <end position="33"/>
    </location>
</feature>
<feature type="transmembrane region" description="Helical" evidence="1">
    <location>
        <begin position="212"/>
        <end position="232"/>
    </location>
</feature>
<dbReference type="OrthoDB" id="9805989at2"/>
<evidence type="ECO:0000256" key="1">
    <source>
        <dbReference type="SAM" id="Phobius"/>
    </source>
</evidence>
<protein>
    <recommendedName>
        <fullName evidence="4">DUF1538 domain-containing protein</fullName>
    </recommendedName>
</protein>
<evidence type="ECO:0008006" key="4">
    <source>
        <dbReference type="Google" id="ProtNLM"/>
    </source>
</evidence>
<feature type="transmembrane region" description="Helical" evidence="1">
    <location>
        <begin position="464"/>
        <end position="486"/>
    </location>
</feature>
<evidence type="ECO:0000313" key="2">
    <source>
        <dbReference type="EMBL" id="SFO12274.1"/>
    </source>
</evidence>
<proteinExistence type="predicted"/>
<feature type="transmembrane region" description="Helical" evidence="1">
    <location>
        <begin position="177"/>
        <end position="200"/>
    </location>
</feature>
<feature type="transmembrane region" description="Helical" evidence="1">
    <location>
        <begin position="147"/>
        <end position="165"/>
    </location>
</feature>
<keyword evidence="1" id="KW-0812">Transmembrane</keyword>